<dbReference type="Gene3D" id="1.25.40.390">
    <property type="match status" value="1"/>
</dbReference>
<name>A0A3B0UIG5_9ZZZZ</name>
<dbReference type="SUPFAM" id="SSF48452">
    <property type="entry name" value="TPR-like"/>
    <property type="match status" value="1"/>
</dbReference>
<proteinExistence type="predicted"/>
<keyword evidence="1" id="KW-0449">Lipoprotein</keyword>
<gene>
    <name evidence="1" type="ORF">MNBD_BACTEROID01-347</name>
</gene>
<protein>
    <submittedName>
        <fullName evidence="1">Cell surface glycan-binding lipoprotein, utilization system for glycans and polysaccharides (PUL), SusD family</fullName>
    </submittedName>
</protein>
<dbReference type="EMBL" id="UOEP01000238">
    <property type="protein sequence ID" value="VAW25147.1"/>
    <property type="molecule type" value="Genomic_DNA"/>
</dbReference>
<evidence type="ECO:0000313" key="1">
    <source>
        <dbReference type="EMBL" id="VAW25147.1"/>
    </source>
</evidence>
<dbReference type="InterPro" id="IPR041662">
    <property type="entry name" value="SusD-like_2"/>
</dbReference>
<sequence>MKFKNIFKKIPVLIMALMVSYACTDDFEKLNTDPSLFSSDQLDVGLLLTRVQKRVIVDVVEPFGNLGTFAGYASAAGNYPFQEGDFPGEFNNAYKNLINISEIIRLTENKSDQVNKHAIGRIMRVYIFQHLTDIYGDVPYSEAVRGANDVITQPKYDTQESIYKDMLNELKEAASELDENSEGNYKKSDLIYNGNIDKWRRFANSLRLRLALRIRYADMALASQHIGELVNADLIEDNSGNAFVTTSDDFEDNQNPVYNSIVKNKGSLYYFMGQTIIDILNGGNDPRSSIIATPTPRSVIEAKNAGDESLLEYRGRPIGLHGVNELEAYPAEDLSQIGMIFREPIADMPALYYSEVCFALAESKLVLGLGNTDANTWYQRGIEADMGRYGIDDAVIAEFMNSPTANLSGSVEEQLEQIMNQKEVALFPNSFEAWSEWRRTGYPKILIGSMTDDTNGQIPRRLNYPFVEASLNSANYQEASTRIGGDKLLSKMWWDANPSVPYKHPGEVLRLNN</sequence>
<accession>A0A3B0UIG5</accession>
<organism evidence="1">
    <name type="scientific">hydrothermal vent metagenome</name>
    <dbReference type="NCBI Taxonomy" id="652676"/>
    <lineage>
        <taxon>unclassified sequences</taxon>
        <taxon>metagenomes</taxon>
        <taxon>ecological metagenomes</taxon>
    </lineage>
</organism>
<dbReference type="PROSITE" id="PS51257">
    <property type="entry name" value="PROKAR_LIPOPROTEIN"/>
    <property type="match status" value="1"/>
</dbReference>
<dbReference type="InterPro" id="IPR011990">
    <property type="entry name" value="TPR-like_helical_dom_sf"/>
</dbReference>
<reference evidence="1" key="1">
    <citation type="submission" date="2018-06" db="EMBL/GenBank/DDBJ databases">
        <authorList>
            <person name="Zhirakovskaya E."/>
        </authorList>
    </citation>
    <scope>NUCLEOTIDE SEQUENCE</scope>
</reference>
<dbReference type="Pfam" id="PF12771">
    <property type="entry name" value="SusD-like_2"/>
    <property type="match status" value="1"/>
</dbReference>
<dbReference type="AlphaFoldDB" id="A0A3B0UIG5"/>